<proteinExistence type="inferred from homology"/>
<keyword evidence="2" id="KW-0966">Cell projection</keyword>
<dbReference type="Pfam" id="PF01312">
    <property type="entry name" value="Bac_export_2"/>
    <property type="match status" value="1"/>
</dbReference>
<evidence type="ECO:0000313" key="3">
    <source>
        <dbReference type="Proteomes" id="UP000275281"/>
    </source>
</evidence>
<keyword evidence="2" id="KW-0969">Cilium</keyword>
<accession>A0A3N5Y343</accession>
<dbReference type="InterPro" id="IPR006135">
    <property type="entry name" value="T3SS_substrate_exporter"/>
</dbReference>
<dbReference type="EMBL" id="RPOK01000001">
    <property type="protein sequence ID" value="RPJ68272.1"/>
    <property type="molecule type" value="Genomic_DNA"/>
</dbReference>
<dbReference type="GO" id="GO:0016020">
    <property type="term" value="C:membrane"/>
    <property type="evidence" value="ECO:0007669"/>
    <property type="project" value="InterPro"/>
</dbReference>
<comment type="caution">
    <text evidence="2">The sequence shown here is derived from an EMBL/GenBank/DDBJ whole genome shotgun (WGS) entry which is preliminary data.</text>
</comment>
<dbReference type="Proteomes" id="UP000275281">
    <property type="component" value="Unassembled WGS sequence"/>
</dbReference>
<dbReference type="InterPro" id="IPR029025">
    <property type="entry name" value="T3SS_substrate_exporter_C"/>
</dbReference>
<dbReference type="OrthoDB" id="5244399at2"/>
<evidence type="ECO:0000313" key="2">
    <source>
        <dbReference type="EMBL" id="RPJ68272.1"/>
    </source>
</evidence>
<keyword evidence="3" id="KW-1185">Reference proteome</keyword>
<name>A0A3N5Y343_9ALTE</name>
<reference evidence="2 3" key="1">
    <citation type="submission" date="2018-11" db="EMBL/GenBank/DDBJ databases">
        <authorList>
            <person name="Ye M.-Q."/>
            <person name="Du Z.-J."/>
        </authorList>
    </citation>
    <scope>NUCLEOTIDE SEQUENCE [LARGE SCALE GENOMIC DNA]</scope>
    <source>
        <strain evidence="2 3">U0105</strain>
    </source>
</reference>
<organism evidence="2 3">
    <name type="scientific">Alteromonas sediminis</name>
    <dbReference type="NCBI Taxonomy" id="2259342"/>
    <lineage>
        <taxon>Bacteria</taxon>
        <taxon>Pseudomonadati</taxon>
        <taxon>Pseudomonadota</taxon>
        <taxon>Gammaproteobacteria</taxon>
        <taxon>Alteromonadales</taxon>
        <taxon>Alteromonadaceae</taxon>
        <taxon>Alteromonas/Salinimonas group</taxon>
        <taxon>Alteromonas</taxon>
    </lineage>
</organism>
<comment type="similarity">
    <text evidence="1">Belongs to the type III secretion exporter family.</text>
</comment>
<dbReference type="SUPFAM" id="SSF160544">
    <property type="entry name" value="EscU C-terminal domain-like"/>
    <property type="match status" value="1"/>
</dbReference>
<keyword evidence="2" id="KW-0282">Flagellum</keyword>
<sequence length="99" mass="10966">MIEKTKRAIGLKYSPGSGEDYDKKVAPKVIAKGEGKLAESILELAQASGVLVHEDPYLMEFLSLLDLGQDIPEELYMVIAELIAYSHYLQGKHDTGWEA</sequence>
<dbReference type="AlphaFoldDB" id="A0A3N5Y343"/>
<dbReference type="GO" id="GO:0009306">
    <property type="term" value="P:protein secretion"/>
    <property type="evidence" value="ECO:0007669"/>
    <property type="project" value="InterPro"/>
</dbReference>
<gene>
    <name evidence="2" type="ORF">DRW07_02365</name>
</gene>
<protein>
    <submittedName>
        <fullName evidence="2">Flagellar biosynthesis protein FlhB</fullName>
    </submittedName>
</protein>
<dbReference type="Gene3D" id="3.40.1690.10">
    <property type="entry name" value="secretion proteins EscU"/>
    <property type="match status" value="1"/>
</dbReference>
<evidence type="ECO:0000256" key="1">
    <source>
        <dbReference type="ARBA" id="ARBA00010690"/>
    </source>
</evidence>
<dbReference type="RefSeq" id="WP_124026273.1">
    <property type="nucleotide sequence ID" value="NZ_JBHRSN010000005.1"/>
</dbReference>